<evidence type="ECO:0000256" key="5">
    <source>
        <dbReference type="ARBA" id="ARBA00022801"/>
    </source>
</evidence>
<sequence>MKGNLIEISFQYREAFASDNEPLADIKGHEVEIIPNVERPYPPLLRIPAYPASLRAREALETHINDLMKLGVLRKVRNNEEVEVTNPVIITWHNDKSRMIVNDKHYEGPVCFISRQIETTEDRYGASQIECLCLVWDLKKLHYYWDGSVFEVITDFNALKSLLNMKTPNRHMLRWQISIQEYRGNMTIVHKARNIHKNADGLSRWALTDTLDNPVFVPENEEPQIPIEEINIPDVGTELFEEVREIYKKDKNCHIFNPILDKDSKDKALANSLDDVWKTSYDNGRFLLLMCHDNIYSGHLSEDRTMERIQTCDWWPSWRKDVIQYCHSCGRCQKANRATDERFGLMIHIQEPGTPWEVFHMYWVIALPPGCEKGHNACLVIVDRYRKT</sequence>
<organism evidence="9 10">
    <name type="scientific">Austropuccinia psidii MF-1</name>
    <dbReference type="NCBI Taxonomy" id="1389203"/>
    <lineage>
        <taxon>Eukaryota</taxon>
        <taxon>Fungi</taxon>
        <taxon>Dikarya</taxon>
        <taxon>Basidiomycota</taxon>
        <taxon>Pucciniomycotina</taxon>
        <taxon>Pucciniomycetes</taxon>
        <taxon>Pucciniales</taxon>
        <taxon>Sphaerophragmiaceae</taxon>
        <taxon>Austropuccinia</taxon>
    </lineage>
</organism>
<keyword evidence="2" id="KW-0548">Nucleotidyltransferase</keyword>
<keyword evidence="1" id="KW-0808">Transferase</keyword>
<evidence type="ECO:0000256" key="3">
    <source>
        <dbReference type="ARBA" id="ARBA00022722"/>
    </source>
</evidence>
<keyword evidence="4" id="KW-0255">Endonuclease</keyword>
<keyword evidence="6" id="KW-0695">RNA-directed DNA polymerase</keyword>
<dbReference type="GO" id="GO:0004519">
    <property type="term" value="F:endonuclease activity"/>
    <property type="evidence" value="ECO:0007669"/>
    <property type="project" value="UniProtKB-KW"/>
</dbReference>
<evidence type="ECO:0008006" key="11">
    <source>
        <dbReference type="Google" id="ProtNLM"/>
    </source>
</evidence>
<evidence type="ECO:0000313" key="9">
    <source>
        <dbReference type="EMBL" id="MBW0461231.1"/>
    </source>
</evidence>
<evidence type="ECO:0000256" key="1">
    <source>
        <dbReference type="ARBA" id="ARBA00022679"/>
    </source>
</evidence>
<dbReference type="PANTHER" id="PTHR37984">
    <property type="entry name" value="PROTEIN CBG26694"/>
    <property type="match status" value="1"/>
</dbReference>
<evidence type="ECO:0000256" key="6">
    <source>
        <dbReference type="ARBA" id="ARBA00022918"/>
    </source>
</evidence>
<dbReference type="InterPro" id="IPR041588">
    <property type="entry name" value="Integrase_H2C2"/>
</dbReference>
<keyword evidence="5" id="KW-0378">Hydrolase</keyword>
<dbReference type="Pfam" id="PF17921">
    <property type="entry name" value="Integrase_H2C2"/>
    <property type="match status" value="1"/>
</dbReference>
<gene>
    <name evidence="9" type="ORF">O181_000946</name>
</gene>
<dbReference type="Pfam" id="PF17917">
    <property type="entry name" value="RT_RNaseH"/>
    <property type="match status" value="1"/>
</dbReference>
<dbReference type="Proteomes" id="UP000765509">
    <property type="component" value="Unassembled WGS sequence"/>
</dbReference>
<comment type="caution">
    <text evidence="9">The sequence shown here is derived from an EMBL/GenBank/DDBJ whole genome shotgun (WGS) entry which is preliminary data.</text>
</comment>
<dbReference type="InterPro" id="IPR050951">
    <property type="entry name" value="Retrovirus_Pol_polyprotein"/>
</dbReference>
<dbReference type="Gene3D" id="1.10.340.70">
    <property type="match status" value="1"/>
</dbReference>
<dbReference type="GO" id="GO:0016787">
    <property type="term" value="F:hydrolase activity"/>
    <property type="evidence" value="ECO:0007669"/>
    <property type="project" value="UniProtKB-KW"/>
</dbReference>
<keyword evidence="3" id="KW-0540">Nuclease</keyword>
<dbReference type="SUPFAM" id="SSF56672">
    <property type="entry name" value="DNA/RNA polymerases"/>
    <property type="match status" value="1"/>
</dbReference>
<dbReference type="AlphaFoldDB" id="A0A9Q3GBZ7"/>
<protein>
    <recommendedName>
        <fullName evidence="11">Reverse transcriptase RNase H-like domain-containing protein</fullName>
    </recommendedName>
</protein>
<evidence type="ECO:0000256" key="4">
    <source>
        <dbReference type="ARBA" id="ARBA00022759"/>
    </source>
</evidence>
<dbReference type="GO" id="GO:0003964">
    <property type="term" value="F:RNA-directed DNA polymerase activity"/>
    <property type="evidence" value="ECO:0007669"/>
    <property type="project" value="UniProtKB-KW"/>
</dbReference>
<dbReference type="InterPro" id="IPR041373">
    <property type="entry name" value="RT_RNaseH"/>
</dbReference>
<name>A0A9Q3GBZ7_9BASI</name>
<dbReference type="EMBL" id="AVOT02000128">
    <property type="protein sequence ID" value="MBW0461231.1"/>
    <property type="molecule type" value="Genomic_DNA"/>
</dbReference>
<dbReference type="InterPro" id="IPR043502">
    <property type="entry name" value="DNA/RNA_pol_sf"/>
</dbReference>
<evidence type="ECO:0000259" key="8">
    <source>
        <dbReference type="Pfam" id="PF17921"/>
    </source>
</evidence>
<proteinExistence type="predicted"/>
<evidence type="ECO:0000259" key="7">
    <source>
        <dbReference type="Pfam" id="PF17917"/>
    </source>
</evidence>
<dbReference type="PANTHER" id="PTHR37984:SF5">
    <property type="entry name" value="PROTEIN NYNRIN-LIKE"/>
    <property type="match status" value="1"/>
</dbReference>
<keyword evidence="10" id="KW-1185">Reference proteome</keyword>
<evidence type="ECO:0000313" key="10">
    <source>
        <dbReference type="Proteomes" id="UP000765509"/>
    </source>
</evidence>
<reference evidence="9" key="1">
    <citation type="submission" date="2021-03" db="EMBL/GenBank/DDBJ databases">
        <title>Draft genome sequence of rust myrtle Austropuccinia psidii MF-1, a brazilian biotype.</title>
        <authorList>
            <person name="Quecine M.C."/>
            <person name="Pachon D.M.R."/>
            <person name="Bonatelli M.L."/>
            <person name="Correr F.H."/>
            <person name="Franceschini L.M."/>
            <person name="Leite T.F."/>
            <person name="Margarido G.R.A."/>
            <person name="Almeida C.A."/>
            <person name="Ferrarezi J.A."/>
            <person name="Labate C.A."/>
        </authorList>
    </citation>
    <scope>NUCLEOTIDE SEQUENCE</scope>
    <source>
        <strain evidence="9">MF-1</strain>
    </source>
</reference>
<accession>A0A9Q3GBZ7</accession>
<feature type="domain" description="Integrase zinc-binding" evidence="8">
    <location>
        <begin position="287"/>
        <end position="337"/>
    </location>
</feature>
<evidence type="ECO:0000256" key="2">
    <source>
        <dbReference type="ARBA" id="ARBA00022695"/>
    </source>
</evidence>
<feature type="domain" description="Reverse transcriptase RNase H-like" evidence="7">
    <location>
        <begin position="104"/>
        <end position="182"/>
    </location>
</feature>